<evidence type="ECO:0000256" key="7">
    <source>
        <dbReference type="ARBA" id="ARBA00023288"/>
    </source>
</evidence>
<feature type="domain" description="Spore germination GerAC-like C-terminal" evidence="8">
    <location>
        <begin position="217"/>
        <end position="383"/>
    </location>
</feature>
<protein>
    <submittedName>
        <fullName evidence="10">Ger(X)C family spore germination protein</fullName>
    </submittedName>
</protein>
<dbReference type="InterPro" id="IPR038501">
    <property type="entry name" value="Spore_GerAC_C_sf"/>
</dbReference>
<dbReference type="Pfam" id="PF05504">
    <property type="entry name" value="Spore_GerAC"/>
    <property type="match status" value="1"/>
</dbReference>
<comment type="similarity">
    <text evidence="2">Belongs to the GerABKC lipoprotein family.</text>
</comment>
<evidence type="ECO:0000256" key="3">
    <source>
        <dbReference type="ARBA" id="ARBA00022544"/>
    </source>
</evidence>
<keyword evidence="4" id="KW-0732">Signal</keyword>
<evidence type="ECO:0000256" key="5">
    <source>
        <dbReference type="ARBA" id="ARBA00023136"/>
    </source>
</evidence>
<dbReference type="NCBIfam" id="TIGR02887">
    <property type="entry name" value="spore_ger_x_C"/>
    <property type="match status" value="1"/>
</dbReference>
<dbReference type="Pfam" id="PF25198">
    <property type="entry name" value="Spore_GerAC_N"/>
    <property type="match status" value="1"/>
</dbReference>
<dbReference type="Proteomes" id="UP001208017">
    <property type="component" value="Unassembled WGS sequence"/>
</dbReference>
<evidence type="ECO:0000256" key="1">
    <source>
        <dbReference type="ARBA" id="ARBA00004635"/>
    </source>
</evidence>
<keyword evidence="7" id="KW-0449">Lipoprotein</keyword>
<evidence type="ECO:0000256" key="4">
    <source>
        <dbReference type="ARBA" id="ARBA00022729"/>
    </source>
</evidence>
<comment type="subcellular location">
    <subcellularLocation>
        <location evidence="1">Membrane</location>
        <topology evidence="1">Lipid-anchor</topology>
    </subcellularLocation>
</comment>
<dbReference type="Gene3D" id="6.20.190.10">
    <property type="entry name" value="Nutrient germinant receptor protein C, domain 1"/>
    <property type="match status" value="1"/>
</dbReference>
<accession>A0ABT3X479</accession>
<organism evidence="10 11">
    <name type="scientific">Tumebacillus lacus</name>
    <dbReference type="NCBI Taxonomy" id="2995335"/>
    <lineage>
        <taxon>Bacteria</taxon>
        <taxon>Bacillati</taxon>
        <taxon>Bacillota</taxon>
        <taxon>Bacilli</taxon>
        <taxon>Bacillales</taxon>
        <taxon>Alicyclobacillaceae</taxon>
        <taxon>Tumebacillus</taxon>
    </lineage>
</organism>
<dbReference type="InterPro" id="IPR008844">
    <property type="entry name" value="Spore_GerAC-like"/>
</dbReference>
<reference evidence="10 11" key="1">
    <citation type="submission" date="2022-11" db="EMBL/GenBank/DDBJ databases">
        <title>Study of microbial diversity in lake waters.</title>
        <authorList>
            <person name="Zhang J."/>
        </authorList>
    </citation>
    <scope>NUCLEOTIDE SEQUENCE [LARGE SCALE GENOMIC DNA]</scope>
    <source>
        <strain evidence="10 11">DT12</strain>
    </source>
</reference>
<evidence type="ECO:0000259" key="9">
    <source>
        <dbReference type="Pfam" id="PF25198"/>
    </source>
</evidence>
<comment type="caution">
    <text evidence="10">The sequence shown here is derived from an EMBL/GenBank/DDBJ whole genome shotgun (WGS) entry which is preliminary data.</text>
</comment>
<evidence type="ECO:0000259" key="8">
    <source>
        <dbReference type="Pfam" id="PF05504"/>
    </source>
</evidence>
<dbReference type="RefSeq" id="WP_267151885.1">
    <property type="nucleotide sequence ID" value="NZ_JAPMLT010000005.1"/>
</dbReference>
<dbReference type="InterPro" id="IPR057336">
    <property type="entry name" value="GerAC_N"/>
</dbReference>
<evidence type="ECO:0000313" key="10">
    <source>
        <dbReference type="EMBL" id="MCX7570637.1"/>
    </source>
</evidence>
<keyword evidence="6" id="KW-0564">Palmitate</keyword>
<dbReference type="Gene3D" id="3.30.300.210">
    <property type="entry name" value="Nutrient germinant receptor protein C, domain 3"/>
    <property type="match status" value="1"/>
</dbReference>
<dbReference type="PROSITE" id="PS51257">
    <property type="entry name" value="PROKAR_LIPOPROTEIN"/>
    <property type="match status" value="1"/>
</dbReference>
<keyword evidence="11" id="KW-1185">Reference proteome</keyword>
<dbReference type="InterPro" id="IPR046953">
    <property type="entry name" value="Spore_GerAC-like_C"/>
</dbReference>
<evidence type="ECO:0000256" key="2">
    <source>
        <dbReference type="ARBA" id="ARBA00007886"/>
    </source>
</evidence>
<evidence type="ECO:0000256" key="6">
    <source>
        <dbReference type="ARBA" id="ARBA00023139"/>
    </source>
</evidence>
<proteinExistence type="inferred from homology"/>
<sequence length="394" mass="43700">MTLSLVRRALLTAALLVPLLLSGCWDKDELNELAVVIGVGLDKKSDHNYEVTAQVIKPSPGGQGGGGQGGGAEVPTWSLSANGKTVMDAIHQLNKISPRQMYWSHLQLIIFGEDLAKEGIAPVINWFERDRRSRSGTYTVVTHGTAEDLLNQKIELGKVPAKAMADLLETSDDRQLSARKTSLRDLLARLSTPGIDVSMDVIDPRKIRGQVETYELTGTAFFKSDRLQGYLTGQEATAVEFIEGKINEGVLLVPCPNQPDEWVTFQITQIRSRLTVDAADGKVKPKADLQLEGNFGDQTCAADLQDPKDRMRLQEDIEKAVIKSIQTAYKQTAELESDLFGIGRELRRRHPKVWQQKNAQGWNKQLSEIPLDLSVKVEIRRPGLIFQPTPTKIK</sequence>
<feature type="domain" description="Spore germination protein N-terminal" evidence="9">
    <location>
        <begin position="26"/>
        <end position="202"/>
    </location>
</feature>
<name>A0ABT3X479_9BACL</name>
<dbReference type="EMBL" id="JAPMLT010000005">
    <property type="protein sequence ID" value="MCX7570637.1"/>
    <property type="molecule type" value="Genomic_DNA"/>
</dbReference>
<dbReference type="PANTHER" id="PTHR35789:SF1">
    <property type="entry name" value="SPORE GERMINATION PROTEIN B3"/>
    <property type="match status" value="1"/>
</dbReference>
<keyword evidence="5" id="KW-0472">Membrane</keyword>
<evidence type="ECO:0000313" key="11">
    <source>
        <dbReference type="Proteomes" id="UP001208017"/>
    </source>
</evidence>
<keyword evidence="3" id="KW-0309">Germination</keyword>
<gene>
    <name evidence="10" type="ORF">OS242_11740</name>
</gene>
<dbReference type="PANTHER" id="PTHR35789">
    <property type="entry name" value="SPORE GERMINATION PROTEIN B3"/>
    <property type="match status" value="1"/>
</dbReference>